<feature type="domain" description="PIN" evidence="1">
    <location>
        <begin position="8"/>
        <end position="129"/>
    </location>
</feature>
<protein>
    <recommendedName>
        <fullName evidence="1">PIN domain-containing protein</fullName>
    </recommendedName>
</protein>
<evidence type="ECO:0000313" key="2">
    <source>
        <dbReference type="EMBL" id="KXA91084.1"/>
    </source>
</evidence>
<dbReference type="EMBL" id="LHXJ01000022">
    <property type="protein sequence ID" value="KXA91084.1"/>
    <property type="molecule type" value="Genomic_DNA"/>
</dbReference>
<accession>A0A133UA89</accession>
<name>A0A133UA89_9EURY</name>
<dbReference type="Gene3D" id="3.40.50.1010">
    <property type="entry name" value="5'-nuclease"/>
    <property type="match status" value="1"/>
</dbReference>
<evidence type="ECO:0000259" key="1">
    <source>
        <dbReference type="Pfam" id="PF01850"/>
    </source>
</evidence>
<organism evidence="2 3">
    <name type="scientific">candidate division MSBL1 archaeon SCGC-AAA259A05</name>
    <dbReference type="NCBI Taxonomy" id="1698259"/>
    <lineage>
        <taxon>Archaea</taxon>
        <taxon>Methanobacteriati</taxon>
        <taxon>Methanobacteriota</taxon>
        <taxon>candidate division MSBL1</taxon>
    </lineage>
</organism>
<dbReference type="Pfam" id="PF01850">
    <property type="entry name" value="PIN"/>
    <property type="match status" value="1"/>
</dbReference>
<dbReference type="SUPFAM" id="SSF88723">
    <property type="entry name" value="PIN domain-like"/>
    <property type="match status" value="1"/>
</dbReference>
<dbReference type="InterPro" id="IPR029060">
    <property type="entry name" value="PIN-like_dom_sf"/>
</dbReference>
<dbReference type="Proteomes" id="UP000070163">
    <property type="component" value="Unassembled WGS sequence"/>
</dbReference>
<sequence>MEIPDRIMIEADLFISYLTGDELEPKFSKIVERAENKKTKLFSSSEVYDDIISALRSQEVELEKVISFVSDIRAIPHESIPMTTEKARIALSVYKKHRGSRKLHYFDSFHVATARQEALPLLTSDKYILEHADSLGVKTINPRNL</sequence>
<comment type="caution">
    <text evidence="2">The sequence shown here is derived from an EMBL/GenBank/DDBJ whole genome shotgun (WGS) entry which is preliminary data.</text>
</comment>
<gene>
    <name evidence="2" type="ORF">AKJ57_02560</name>
</gene>
<reference evidence="2 3" key="1">
    <citation type="journal article" date="2016" name="Sci. Rep.">
        <title>Metabolic traits of an uncultured archaeal lineage -MSBL1- from brine pools of the Red Sea.</title>
        <authorList>
            <person name="Mwirichia R."/>
            <person name="Alam I."/>
            <person name="Rashid M."/>
            <person name="Vinu M."/>
            <person name="Ba-Alawi W."/>
            <person name="Anthony Kamau A."/>
            <person name="Kamanda Ngugi D."/>
            <person name="Goker M."/>
            <person name="Klenk H.P."/>
            <person name="Bajic V."/>
            <person name="Stingl U."/>
        </authorList>
    </citation>
    <scope>NUCLEOTIDE SEQUENCE [LARGE SCALE GENOMIC DNA]</scope>
    <source>
        <strain evidence="2">SCGC-AAA259A05</strain>
    </source>
</reference>
<dbReference type="InterPro" id="IPR002716">
    <property type="entry name" value="PIN_dom"/>
</dbReference>
<evidence type="ECO:0000313" key="3">
    <source>
        <dbReference type="Proteomes" id="UP000070163"/>
    </source>
</evidence>
<keyword evidence="3" id="KW-1185">Reference proteome</keyword>
<dbReference type="AlphaFoldDB" id="A0A133UA89"/>
<proteinExistence type="predicted"/>